<evidence type="ECO:0000313" key="3">
    <source>
        <dbReference type="EMBL" id="CAD9300770.1"/>
    </source>
</evidence>
<evidence type="ECO:0000256" key="1">
    <source>
        <dbReference type="SAM" id="MobiDB-lite"/>
    </source>
</evidence>
<accession>A0A6U0IZV3</accession>
<name>A0A6U0IZV3_9EUKA</name>
<dbReference type="AlphaFoldDB" id="A0A6U0IZV3"/>
<feature type="region of interest" description="Disordered" evidence="1">
    <location>
        <begin position="101"/>
        <end position="127"/>
    </location>
</feature>
<reference evidence="3" key="1">
    <citation type="submission" date="2021-01" db="EMBL/GenBank/DDBJ databases">
        <authorList>
            <person name="Corre E."/>
            <person name="Pelletier E."/>
            <person name="Niang G."/>
            <person name="Scheremetjew M."/>
            <person name="Finn R."/>
            <person name="Kale V."/>
            <person name="Holt S."/>
            <person name="Cochrane G."/>
            <person name="Meng A."/>
            <person name="Brown T."/>
            <person name="Cohen L."/>
        </authorList>
    </citation>
    <scope>NUCLEOTIDE SEQUENCE</scope>
    <source>
        <strain evidence="3">ATCC 50979</strain>
    </source>
</reference>
<sequence length="448" mass="49639">MPAVKYTCPTCHANASFSARTQSLSCAYCGTVINELSFERPALLVSDGAALATERQRNVPLVDMYEGDAEATVDADVEAGDVDFVFRNQIVEHRLGKRIAQRARRKRAKGSELTGRGGSATRGDRPSFDLPDTVAADYAAAGDAKPGEKLLQRTCTGCQAVVLFSAAEETKPCDFCGIDLSSTPLIDAEDVIPVDGVLEFKLTVEDARAAVHEWIKGLWCVPSTIRRTAFVDSLHGVYLPFFTFDASCAASWKAESGTYYYTNESYTDRDGHRRTRRVRHVRWRWTSGNLAHFFDDIVRYASKGVPWDRLDKIKPFPLAEMKAYHRGFLAGFTVERYQIELEDAASSARRHMERAIYSMCAQAVPGDTYRSLSVNSNYSGETFKHVLVPVYIVTYFHRDKPYQVLVNGHNGMVSGDSPTDWFTICATFACLALIALIVCIVIAIVGAV</sequence>
<keyword evidence="2" id="KW-1133">Transmembrane helix</keyword>
<dbReference type="EMBL" id="HBGL01010507">
    <property type="protein sequence ID" value="CAD9300770.1"/>
    <property type="molecule type" value="Transcribed_RNA"/>
</dbReference>
<evidence type="ECO:0000313" key="4">
    <source>
        <dbReference type="EMBL" id="CAD9300773.1"/>
    </source>
</evidence>
<evidence type="ECO:0008006" key="5">
    <source>
        <dbReference type="Google" id="ProtNLM"/>
    </source>
</evidence>
<proteinExistence type="predicted"/>
<feature type="transmembrane region" description="Helical" evidence="2">
    <location>
        <begin position="421"/>
        <end position="445"/>
    </location>
</feature>
<dbReference type="Gene3D" id="2.20.28.30">
    <property type="entry name" value="RNA polymerase ii, chain L"/>
    <property type="match status" value="1"/>
</dbReference>
<keyword evidence="2" id="KW-0812">Transmembrane</keyword>
<organism evidence="3">
    <name type="scientific">Sexangularia sp. CB-2014</name>
    <dbReference type="NCBI Taxonomy" id="1486929"/>
    <lineage>
        <taxon>Eukaryota</taxon>
        <taxon>Amoebozoa</taxon>
        <taxon>Tubulinea</taxon>
        <taxon>Elardia</taxon>
        <taxon>Arcellinida</taxon>
        <taxon>Arcellinida incertae sedis</taxon>
        <taxon>Sexangularia</taxon>
    </lineage>
</organism>
<gene>
    <name evidence="3" type="ORF">SSP0437_LOCUS8170</name>
    <name evidence="4" type="ORF">SSP0437_LOCUS8171</name>
</gene>
<keyword evidence="2" id="KW-0472">Membrane</keyword>
<protein>
    <recommendedName>
        <fullName evidence="5">TFIIB-type domain-containing protein</fullName>
    </recommendedName>
</protein>
<dbReference type="EMBL" id="HBGL01010508">
    <property type="protein sequence ID" value="CAD9300773.1"/>
    <property type="molecule type" value="Transcribed_RNA"/>
</dbReference>
<evidence type="ECO:0000256" key="2">
    <source>
        <dbReference type="SAM" id="Phobius"/>
    </source>
</evidence>